<dbReference type="PANTHER" id="PTHR40626">
    <property type="entry name" value="MIP31509P"/>
    <property type="match status" value="1"/>
</dbReference>
<name>A0A2G7FRE0_9EURO</name>
<dbReference type="GO" id="GO:0008270">
    <property type="term" value="F:zinc ion binding"/>
    <property type="evidence" value="ECO:0007669"/>
    <property type="project" value="UniProtKB-KW"/>
</dbReference>
<dbReference type="AlphaFoldDB" id="A0A2G7FRE0"/>
<sequence length="270" mass="30331">MPLSDEARALNWFEMALSPTTISLSYEPIPRSPQPNVGTHGKFEFLARITSAAGLANSFNYDYVNHWLRTGSDEEEGGKSQLPSGILHGYCSRRAIHQGPSPQVLEDSAQFGLEDWAVHPLAMKSQEIMSGLKDTVCHKRGRSAIAFEWSALMERMCLSFFSPPNLCRFLDSFWASWYSHCPIIHKPTFQPANASPILVAAMAIIGSCLAPNQQDNENSKVWLDSVEEMVFDNEELKEDCLDFDCDGDASYQTRRFEALQAAYFVCLFQN</sequence>
<proteinExistence type="predicted"/>
<gene>
    <name evidence="10" type="ORF">AARAC_001248</name>
</gene>
<comment type="caution">
    <text evidence="10">The sequence shown here is derived from an EMBL/GenBank/DDBJ whole genome shotgun (WGS) entry which is preliminary data.</text>
</comment>
<dbReference type="GO" id="GO:0006351">
    <property type="term" value="P:DNA-templated transcription"/>
    <property type="evidence" value="ECO:0007669"/>
    <property type="project" value="InterPro"/>
</dbReference>
<dbReference type="Proteomes" id="UP000231358">
    <property type="component" value="Unassembled WGS sequence"/>
</dbReference>
<dbReference type="GO" id="GO:0005634">
    <property type="term" value="C:nucleus"/>
    <property type="evidence" value="ECO:0007669"/>
    <property type="project" value="UniProtKB-SubCell"/>
</dbReference>
<dbReference type="GO" id="GO:0000978">
    <property type="term" value="F:RNA polymerase II cis-regulatory region sequence-specific DNA binding"/>
    <property type="evidence" value="ECO:0007669"/>
    <property type="project" value="InterPro"/>
</dbReference>
<evidence type="ECO:0000256" key="1">
    <source>
        <dbReference type="ARBA" id="ARBA00004123"/>
    </source>
</evidence>
<dbReference type="GO" id="GO:0000785">
    <property type="term" value="C:chromatin"/>
    <property type="evidence" value="ECO:0007669"/>
    <property type="project" value="TreeGrafter"/>
</dbReference>
<dbReference type="InterPro" id="IPR051059">
    <property type="entry name" value="VerF-like"/>
</dbReference>
<comment type="subcellular location">
    <subcellularLocation>
        <location evidence="1">Nucleus</location>
    </subcellularLocation>
</comment>
<feature type="domain" description="Xylanolytic transcriptional activator regulatory" evidence="9">
    <location>
        <begin position="170"/>
        <end position="261"/>
    </location>
</feature>
<evidence type="ECO:0000256" key="8">
    <source>
        <dbReference type="ARBA" id="ARBA00023242"/>
    </source>
</evidence>
<dbReference type="GO" id="GO:0000981">
    <property type="term" value="F:DNA-binding transcription factor activity, RNA polymerase II-specific"/>
    <property type="evidence" value="ECO:0007669"/>
    <property type="project" value="InterPro"/>
</dbReference>
<protein>
    <recommendedName>
        <fullName evidence="9">Xylanolytic transcriptional activator regulatory domain-containing protein</fullName>
    </recommendedName>
</protein>
<evidence type="ECO:0000256" key="4">
    <source>
        <dbReference type="ARBA" id="ARBA00022771"/>
    </source>
</evidence>
<keyword evidence="6" id="KW-0805">Transcription regulation</keyword>
<evidence type="ECO:0000256" key="7">
    <source>
        <dbReference type="ARBA" id="ARBA00023163"/>
    </source>
</evidence>
<evidence type="ECO:0000256" key="3">
    <source>
        <dbReference type="ARBA" id="ARBA00022737"/>
    </source>
</evidence>
<evidence type="ECO:0000313" key="11">
    <source>
        <dbReference type="Proteomes" id="UP000231358"/>
    </source>
</evidence>
<dbReference type="InterPro" id="IPR007219">
    <property type="entry name" value="XnlR_reg_dom"/>
</dbReference>
<keyword evidence="3" id="KW-0677">Repeat</keyword>
<dbReference type="EMBL" id="NEXV01000466">
    <property type="protein sequence ID" value="PIG83099.1"/>
    <property type="molecule type" value="Genomic_DNA"/>
</dbReference>
<keyword evidence="8" id="KW-0539">Nucleus</keyword>
<reference evidence="10 11" key="1">
    <citation type="submission" date="2017-05" db="EMBL/GenBank/DDBJ databases">
        <title>Genome sequence for an aflatoxigenic pathogen of Argentinian peanut, Aspergillus arachidicola.</title>
        <authorList>
            <person name="Moore G."/>
            <person name="Beltz S.B."/>
            <person name="Mack B.M."/>
        </authorList>
    </citation>
    <scope>NUCLEOTIDE SEQUENCE [LARGE SCALE GENOMIC DNA]</scope>
    <source>
        <strain evidence="10 11">CBS 117610</strain>
    </source>
</reference>
<evidence type="ECO:0000256" key="5">
    <source>
        <dbReference type="ARBA" id="ARBA00022833"/>
    </source>
</evidence>
<evidence type="ECO:0000259" key="9">
    <source>
        <dbReference type="Pfam" id="PF04082"/>
    </source>
</evidence>
<keyword evidence="2" id="KW-0479">Metal-binding</keyword>
<evidence type="ECO:0000256" key="2">
    <source>
        <dbReference type="ARBA" id="ARBA00022723"/>
    </source>
</evidence>
<dbReference type="STRING" id="656916.A0A2G7FRE0"/>
<evidence type="ECO:0000256" key="6">
    <source>
        <dbReference type="ARBA" id="ARBA00023015"/>
    </source>
</evidence>
<dbReference type="Pfam" id="PF04082">
    <property type="entry name" value="Fungal_trans"/>
    <property type="match status" value="1"/>
</dbReference>
<keyword evidence="7" id="KW-0804">Transcription</keyword>
<keyword evidence="11" id="KW-1185">Reference proteome</keyword>
<accession>A0A2G7FRE0</accession>
<evidence type="ECO:0000313" key="10">
    <source>
        <dbReference type="EMBL" id="PIG83099.1"/>
    </source>
</evidence>
<keyword evidence="4" id="KW-0863">Zinc-finger</keyword>
<keyword evidence="5" id="KW-0862">Zinc</keyword>
<organism evidence="10 11">
    <name type="scientific">Aspergillus arachidicola</name>
    <dbReference type="NCBI Taxonomy" id="656916"/>
    <lineage>
        <taxon>Eukaryota</taxon>
        <taxon>Fungi</taxon>
        <taxon>Dikarya</taxon>
        <taxon>Ascomycota</taxon>
        <taxon>Pezizomycotina</taxon>
        <taxon>Eurotiomycetes</taxon>
        <taxon>Eurotiomycetidae</taxon>
        <taxon>Eurotiales</taxon>
        <taxon>Aspergillaceae</taxon>
        <taxon>Aspergillus</taxon>
        <taxon>Aspergillus subgen. Circumdati</taxon>
    </lineage>
</organism>
<dbReference type="PANTHER" id="PTHR40626:SF3">
    <property type="entry name" value="TRANSCRIPTION FACTOR WITH C2H2 AND ZN(2)-CYS(6) DNA BINDING DOMAIN (EUROFUNG)-RELATED"/>
    <property type="match status" value="1"/>
</dbReference>